<keyword evidence="2" id="KW-1185">Reference proteome</keyword>
<gene>
    <name evidence="1" type="ORF">BHC54_09450</name>
</gene>
<name>A0A2N9X6C1_9NEIS</name>
<dbReference type="AlphaFoldDB" id="A0A2N9X6C1"/>
<dbReference type="Proteomes" id="UP000230202">
    <property type="component" value="Unassembled WGS sequence"/>
</dbReference>
<evidence type="ECO:0000313" key="1">
    <source>
        <dbReference type="EMBL" id="PIT38724.1"/>
    </source>
</evidence>
<dbReference type="RefSeq" id="WP_100140641.1">
    <property type="nucleotide sequence ID" value="NZ_MEIK01000002.1"/>
</dbReference>
<organism evidence="1 2">
    <name type="scientific">Snodgrassella alvi</name>
    <dbReference type="NCBI Taxonomy" id="1196083"/>
    <lineage>
        <taxon>Bacteria</taxon>
        <taxon>Pseudomonadati</taxon>
        <taxon>Pseudomonadota</taxon>
        <taxon>Betaproteobacteria</taxon>
        <taxon>Neisseriales</taxon>
        <taxon>Neisseriaceae</taxon>
        <taxon>Snodgrassella</taxon>
    </lineage>
</organism>
<comment type="caution">
    <text evidence="1">The sequence shown here is derived from an EMBL/GenBank/DDBJ whole genome shotgun (WGS) entry which is preliminary data.</text>
</comment>
<proteinExistence type="predicted"/>
<accession>A0A2N9X6C1</accession>
<protein>
    <submittedName>
        <fullName evidence="1">Uncharacterized protein</fullName>
    </submittedName>
</protein>
<reference evidence="1" key="1">
    <citation type="journal article" date="2017" name="MBio">
        <title>Type VI secretion-mediated competition in the bee gut microbiome.</title>
        <authorList>
            <person name="Steele M.I."/>
            <person name="Kwong W.K."/>
            <person name="Powell J.E."/>
            <person name="Whiteley M."/>
            <person name="Moran N.A."/>
        </authorList>
    </citation>
    <scope>NUCLEOTIDE SEQUENCE [LARGE SCALE GENOMIC DNA]</scope>
    <source>
        <strain evidence="1">WkB273</strain>
    </source>
</reference>
<sequence length="153" mass="18107">MSKYIKCTDDYCYVLNKQDTLIFDSVDDLLYWKFDINKGGYKQDLVITVYTKKIVKASECSAFDVEYLLEESDCIFEEEYDFEDRNTYQNMKEEDKQELKCIINNFLDERIKTGVFITDDFVGYIVLTKDILNDGKPIDGRKFQIHKTYPSIV</sequence>
<evidence type="ECO:0000313" key="2">
    <source>
        <dbReference type="Proteomes" id="UP000230202"/>
    </source>
</evidence>
<dbReference type="EMBL" id="MEIL01000029">
    <property type="protein sequence ID" value="PIT38724.1"/>
    <property type="molecule type" value="Genomic_DNA"/>
</dbReference>